<gene>
    <name evidence="1" type="ORF">RHMOL_Rhmol08G0298400</name>
</gene>
<keyword evidence="2" id="KW-1185">Reference proteome</keyword>
<dbReference type="Proteomes" id="UP001062846">
    <property type="component" value="Chromosome 8"/>
</dbReference>
<dbReference type="EMBL" id="CM046395">
    <property type="protein sequence ID" value="KAI8544458.1"/>
    <property type="molecule type" value="Genomic_DNA"/>
</dbReference>
<organism evidence="1 2">
    <name type="scientific">Rhododendron molle</name>
    <name type="common">Chinese azalea</name>
    <name type="synonym">Azalea mollis</name>
    <dbReference type="NCBI Taxonomy" id="49168"/>
    <lineage>
        <taxon>Eukaryota</taxon>
        <taxon>Viridiplantae</taxon>
        <taxon>Streptophyta</taxon>
        <taxon>Embryophyta</taxon>
        <taxon>Tracheophyta</taxon>
        <taxon>Spermatophyta</taxon>
        <taxon>Magnoliopsida</taxon>
        <taxon>eudicotyledons</taxon>
        <taxon>Gunneridae</taxon>
        <taxon>Pentapetalae</taxon>
        <taxon>asterids</taxon>
        <taxon>Ericales</taxon>
        <taxon>Ericaceae</taxon>
        <taxon>Ericoideae</taxon>
        <taxon>Rhodoreae</taxon>
        <taxon>Rhododendron</taxon>
    </lineage>
</organism>
<evidence type="ECO:0000313" key="1">
    <source>
        <dbReference type="EMBL" id="KAI8544458.1"/>
    </source>
</evidence>
<name>A0ACC0MTT0_RHOML</name>
<sequence length="406" mass="44803">MKPCLPRNCWNSWKSGMSTKVSRKVDKNMEFTNQPSFPHLSHRRGIFPLNGGLRRDSSADHGGGRSSECFTSVPISDVFALPGQRDKNCVGRSQILSQVSQKMVNDRLKSKGMKRRKHSDYPTAVQDADCKLHRFGDGNGGLGKKKESFHIDGLKAEFHLHSSSMMVPSKSGSVESSIGNVEVEYKKIFHGFVRETLNSGSNGREFENLTLPRPHPAPTAPPSPRQSSSASPIADRPSPAPASPRRPSPTPHRPPAAPPSSPPTSPITAVLLLVSSDLSVTIRTRPATSASCWPCRLACFGISSSGGEMDGMYRDGDARVGDGDVEVVDEDARRSFRRWPVLVLEILFCSVCNHLAEPEIDGNGNGGRGVGFNWFWWREFWVVVNDCGEIFGIWDFRRMEWVRISS</sequence>
<accession>A0ACC0MTT0</accession>
<protein>
    <submittedName>
        <fullName evidence="1">Uncharacterized protein</fullName>
    </submittedName>
</protein>
<reference evidence="1" key="1">
    <citation type="submission" date="2022-02" db="EMBL/GenBank/DDBJ databases">
        <title>Plant Genome Project.</title>
        <authorList>
            <person name="Zhang R.-G."/>
        </authorList>
    </citation>
    <scope>NUCLEOTIDE SEQUENCE</scope>
    <source>
        <strain evidence="1">AT1</strain>
    </source>
</reference>
<proteinExistence type="predicted"/>
<evidence type="ECO:0000313" key="2">
    <source>
        <dbReference type="Proteomes" id="UP001062846"/>
    </source>
</evidence>
<comment type="caution">
    <text evidence="1">The sequence shown here is derived from an EMBL/GenBank/DDBJ whole genome shotgun (WGS) entry which is preliminary data.</text>
</comment>